<gene>
    <name evidence="1" type="ORF">H8S08_04810</name>
</gene>
<comment type="caution">
    <text evidence="1">The sequence shown here is derived from an EMBL/GenBank/DDBJ whole genome shotgun (WGS) entry which is preliminary data.</text>
</comment>
<name>A0ABR7CL09_9BACT</name>
<evidence type="ECO:0000313" key="2">
    <source>
        <dbReference type="Proteomes" id="UP000636891"/>
    </source>
</evidence>
<dbReference type="EMBL" id="JACOOK010000002">
    <property type="protein sequence ID" value="MBC5616342.1"/>
    <property type="molecule type" value="Genomic_DNA"/>
</dbReference>
<reference evidence="1 2" key="1">
    <citation type="submission" date="2020-08" db="EMBL/GenBank/DDBJ databases">
        <title>Genome public.</title>
        <authorList>
            <person name="Liu C."/>
            <person name="Sun Q."/>
        </authorList>
    </citation>
    <scope>NUCLEOTIDE SEQUENCE [LARGE SCALE GENOMIC DNA]</scope>
    <source>
        <strain evidence="1 2">New-7</strain>
    </source>
</reference>
<organism evidence="1 2">
    <name type="scientific">Alistipes hominis</name>
    <dbReference type="NCBI Taxonomy" id="2763015"/>
    <lineage>
        <taxon>Bacteria</taxon>
        <taxon>Pseudomonadati</taxon>
        <taxon>Bacteroidota</taxon>
        <taxon>Bacteroidia</taxon>
        <taxon>Bacteroidales</taxon>
        <taxon>Rikenellaceae</taxon>
        <taxon>Alistipes</taxon>
    </lineage>
</organism>
<keyword evidence="2" id="KW-1185">Reference proteome</keyword>
<accession>A0ABR7CL09</accession>
<sequence>MKISHLLLWAIVLTAPTGCQRRIAEKDKYIVEFLSRPVRFDHTYSPDRAADSLLFGTKPKLIHYVDSSGCISCKFSDLKLWSVVHKHFRIPVVLVCETQDIPSTRYRLQSINWRFPVVYDTAGLFRTNNRISTPVLQTFLLDSGNHPLIVGNPIGNTQLWNLYEKEIARLTDIRER</sequence>
<protein>
    <recommendedName>
        <fullName evidence="3">Thioredoxin family protein</fullName>
    </recommendedName>
</protein>
<proteinExistence type="predicted"/>
<evidence type="ECO:0000313" key="1">
    <source>
        <dbReference type="EMBL" id="MBC5616342.1"/>
    </source>
</evidence>
<evidence type="ECO:0008006" key="3">
    <source>
        <dbReference type="Google" id="ProtNLM"/>
    </source>
</evidence>
<dbReference type="RefSeq" id="WP_101571999.1">
    <property type="nucleotide sequence ID" value="NZ_JACOOK010000002.1"/>
</dbReference>
<dbReference type="Proteomes" id="UP000636891">
    <property type="component" value="Unassembled WGS sequence"/>
</dbReference>